<dbReference type="InterPro" id="IPR000700">
    <property type="entry name" value="PAS-assoc_C"/>
</dbReference>
<keyword evidence="1" id="KW-0812">Transmembrane</keyword>
<dbReference type="SUPFAM" id="SSF55073">
    <property type="entry name" value="Nucleotide cyclase"/>
    <property type="match status" value="1"/>
</dbReference>
<feature type="domain" description="GGDEF" evidence="3">
    <location>
        <begin position="383"/>
        <end position="517"/>
    </location>
</feature>
<feature type="transmembrane region" description="Helical" evidence="1">
    <location>
        <begin position="179"/>
        <end position="195"/>
    </location>
</feature>
<keyword evidence="5" id="KW-1185">Reference proteome</keyword>
<comment type="caution">
    <text evidence="4">The sequence shown here is derived from an EMBL/GenBank/DDBJ whole genome shotgun (WGS) entry which is preliminary data.</text>
</comment>
<feature type="transmembrane region" description="Helical" evidence="1">
    <location>
        <begin position="144"/>
        <end position="167"/>
    </location>
</feature>
<proteinExistence type="predicted"/>
<dbReference type="Gene3D" id="3.30.450.20">
    <property type="entry name" value="PAS domain"/>
    <property type="match status" value="1"/>
</dbReference>
<feature type="domain" description="PAC" evidence="2">
    <location>
        <begin position="301"/>
        <end position="354"/>
    </location>
</feature>
<dbReference type="InterPro" id="IPR000160">
    <property type="entry name" value="GGDEF_dom"/>
</dbReference>
<dbReference type="PANTHER" id="PTHR45138">
    <property type="entry name" value="REGULATORY COMPONENTS OF SENSORY TRANSDUCTION SYSTEM"/>
    <property type="match status" value="1"/>
</dbReference>
<sequence>MAWGSPYLLSLFLSFVITFALFLYSVRQRTVPGAIPFGLLMLLGSIWSIGYGFEIVIVSVHEKLVFNNIKQLAIYFSPVMWLLFAWEYTGRKRMNKKNVLLLAAYPILMTALIWTNDFHHLARLDTFVVTKNGLSQIEVTSSSFFMVFMFYSFGLLLLALYFFLEAFLRLAPRFKKQPFFLMLSLLVPILSQVMDQLNLNPFEPFDLTPVTFVVCGIFIFWSIYYQKLFTISPIPRDTLIENLLDGVIVIDVTYRIIDINDYAKNLLKAHVLKKNDDLFGSDIKSILPPNSPFYDSLTFKHVLEREVVLELEGEMCYFVLKTLPLKNEYHTVTGALIILHNITEQKLLEKELKMLATIDDLTGILNRRHFLTTSSKMLKSNTDEIAVLMLDIDKFKQINDCYGHDIGDKVLQSFTAICKEIIQRHKGIFGRIGGEEFAATIPKVSLTKANEIAEAIRKGVASNNVFINDVDQISVTTSIGISIKDSNNASIEQLLKQADEALYLAKNKRNSVKHYKI</sequence>
<dbReference type="RefSeq" id="WP_204497500.1">
    <property type="nucleotide sequence ID" value="NZ_JAFBDR010000002.1"/>
</dbReference>
<dbReference type="CDD" id="cd01949">
    <property type="entry name" value="GGDEF"/>
    <property type="match status" value="1"/>
</dbReference>
<organism evidence="4 5">
    <name type="scientific">Aquibacillus albus</name>
    <dbReference type="NCBI Taxonomy" id="1168171"/>
    <lineage>
        <taxon>Bacteria</taxon>
        <taxon>Bacillati</taxon>
        <taxon>Bacillota</taxon>
        <taxon>Bacilli</taxon>
        <taxon>Bacillales</taxon>
        <taxon>Bacillaceae</taxon>
        <taxon>Aquibacillus</taxon>
    </lineage>
</organism>
<dbReference type="InterPro" id="IPR050469">
    <property type="entry name" value="Diguanylate_Cyclase"/>
</dbReference>
<protein>
    <submittedName>
        <fullName evidence="4">Diguanylate cyclase (GGDEF)-like protein</fullName>
    </submittedName>
</protein>
<dbReference type="InterPro" id="IPR029787">
    <property type="entry name" value="Nucleotide_cyclase"/>
</dbReference>
<feature type="transmembrane region" description="Helical" evidence="1">
    <location>
        <begin position="98"/>
        <end position="115"/>
    </location>
</feature>
<dbReference type="SUPFAM" id="SSF55785">
    <property type="entry name" value="PYP-like sensor domain (PAS domain)"/>
    <property type="match status" value="1"/>
</dbReference>
<feature type="transmembrane region" description="Helical" evidence="1">
    <location>
        <begin position="69"/>
        <end position="86"/>
    </location>
</feature>
<feature type="transmembrane region" description="Helical" evidence="1">
    <location>
        <begin position="37"/>
        <end position="57"/>
    </location>
</feature>
<dbReference type="InterPro" id="IPR031621">
    <property type="entry name" value="HisKA_7TM"/>
</dbReference>
<dbReference type="PANTHER" id="PTHR45138:SF9">
    <property type="entry name" value="DIGUANYLATE CYCLASE DGCM-RELATED"/>
    <property type="match status" value="1"/>
</dbReference>
<dbReference type="SMART" id="SM00267">
    <property type="entry name" value="GGDEF"/>
    <property type="match status" value="1"/>
</dbReference>
<feature type="transmembrane region" description="Helical" evidence="1">
    <location>
        <begin position="6"/>
        <end position="25"/>
    </location>
</feature>
<dbReference type="Gene3D" id="3.30.70.270">
    <property type="match status" value="1"/>
</dbReference>
<gene>
    <name evidence="4" type="ORF">JOC48_000542</name>
</gene>
<evidence type="ECO:0000313" key="4">
    <source>
        <dbReference type="EMBL" id="MBM7570064.1"/>
    </source>
</evidence>
<dbReference type="PROSITE" id="PS50113">
    <property type="entry name" value="PAC"/>
    <property type="match status" value="1"/>
</dbReference>
<dbReference type="Proteomes" id="UP001296943">
    <property type="component" value="Unassembled WGS sequence"/>
</dbReference>
<name>A0ABS2MVZ5_9BACI</name>
<dbReference type="PROSITE" id="PS50887">
    <property type="entry name" value="GGDEF"/>
    <property type="match status" value="1"/>
</dbReference>
<dbReference type="InterPro" id="IPR043128">
    <property type="entry name" value="Rev_trsase/Diguanyl_cyclase"/>
</dbReference>
<dbReference type="Pfam" id="PF16927">
    <property type="entry name" value="HisKA_7TM"/>
    <property type="match status" value="1"/>
</dbReference>
<evidence type="ECO:0000256" key="1">
    <source>
        <dbReference type="SAM" id="Phobius"/>
    </source>
</evidence>
<reference evidence="4 5" key="1">
    <citation type="submission" date="2021-01" db="EMBL/GenBank/DDBJ databases">
        <title>Genomic Encyclopedia of Type Strains, Phase IV (KMG-IV): sequencing the most valuable type-strain genomes for metagenomic binning, comparative biology and taxonomic classification.</title>
        <authorList>
            <person name="Goeker M."/>
        </authorList>
    </citation>
    <scope>NUCLEOTIDE SEQUENCE [LARGE SCALE GENOMIC DNA]</scope>
    <source>
        <strain evidence="4 5">DSM 23711</strain>
    </source>
</reference>
<dbReference type="InterPro" id="IPR035965">
    <property type="entry name" value="PAS-like_dom_sf"/>
</dbReference>
<dbReference type="NCBIfam" id="TIGR00254">
    <property type="entry name" value="GGDEF"/>
    <property type="match status" value="1"/>
</dbReference>
<evidence type="ECO:0000313" key="5">
    <source>
        <dbReference type="Proteomes" id="UP001296943"/>
    </source>
</evidence>
<feature type="transmembrane region" description="Helical" evidence="1">
    <location>
        <begin position="207"/>
        <end position="225"/>
    </location>
</feature>
<keyword evidence="1" id="KW-0472">Membrane</keyword>
<evidence type="ECO:0000259" key="2">
    <source>
        <dbReference type="PROSITE" id="PS50113"/>
    </source>
</evidence>
<evidence type="ECO:0000259" key="3">
    <source>
        <dbReference type="PROSITE" id="PS50887"/>
    </source>
</evidence>
<accession>A0ABS2MVZ5</accession>
<dbReference type="Pfam" id="PF00990">
    <property type="entry name" value="GGDEF"/>
    <property type="match status" value="1"/>
</dbReference>
<keyword evidence="1" id="KW-1133">Transmembrane helix</keyword>
<dbReference type="EMBL" id="JAFBDR010000002">
    <property type="protein sequence ID" value="MBM7570064.1"/>
    <property type="molecule type" value="Genomic_DNA"/>
</dbReference>